<dbReference type="GO" id="GO:0016301">
    <property type="term" value="F:kinase activity"/>
    <property type="evidence" value="ECO:0007669"/>
    <property type="project" value="UniProtKB-KW"/>
</dbReference>
<gene>
    <name evidence="3" type="ORF">GCM10022278_23780</name>
</gene>
<keyword evidence="4" id="KW-1185">Reference proteome</keyword>
<organism evidence="3 4">
    <name type="scientific">Allohahella marinimesophila</name>
    <dbReference type="NCBI Taxonomy" id="1054972"/>
    <lineage>
        <taxon>Bacteria</taxon>
        <taxon>Pseudomonadati</taxon>
        <taxon>Pseudomonadota</taxon>
        <taxon>Gammaproteobacteria</taxon>
        <taxon>Oceanospirillales</taxon>
        <taxon>Hahellaceae</taxon>
        <taxon>Allohahella</taxon>
    </lineage>
</organism>
<dbReference type="CDD" id="cd00143">
    <property type="entry name" value="PP2Cc"/>
    <property type="match status" value="1"/>
</dbReference>
<dbReference type="InterPro" id="IPR001932">
    <property type="entry name" value="PPM-type_phosphatase-like_dom"/>
</dbReference>
<dbReference type="PROSITE" id="PS51746">
    <property type="entry name" value="PPM_2"/>
    <property type="match status" value="1"/>
</dbReference>
<name>A0ABP7PGJ1_9GAMM</name>
<evidence type="ECO:0000259" key="1">
    <source>
        <dbReference type="PROSITE" id="PS50011"/>
    </source>
</evidence>
<dbReference type="PANTHER" id="PTHR44167">
    <property type="entry name" value="OVARIAN-SPECIFIC SERINE/THREONINE-PROTEIN KINASE LOK-RELATED"/>
    <property type="match status" value="1"/>
</dbReference>
<dbReference type="PANTHER" id="PTHR44167:SF24">
    <property type="entry name" value="SERINE_THREONINE-PROTEIN KINASE CHK2"/>
    <property type="match status" value="1"/>
</dbReference>
<evidence type="ECO:0000313" key="4">
    <source>
        <dbReference type="Proteomes" id="UP001501337"/>
    </source>
</evidence>
<dbReference type="InterPro" id="IPR011009">
    <property type="entry name" value="Kinase-like_dom_sf"/>
</dbReference>
<feature type="domain" description="PPM-type phosphatase" evidence="2">
    <location>
        <begin position="10"/>
        <end position="249"/>
    </location>
</feature>
<dbReference type="PROSITE" id="PS00109">
    <property type="entry name" value="PROTEIN_KINASE_TYR"/>
    <property type="match status" value="1"/>
</dbReference>
<protein>
    <submittedName>
        <fullName evidence="3">Bifunctional protein-serine/threonine kinase/phosphatase</fullName>
    </submittedName>
</protein>
<accession>A0ABP7PGJ1</accession>
<dbReference type="InterPro" id="IPR000719">
    <property type="entry name" value="Prot_kinase_dom"/>
</dbReference>
<proteinExistence type="predicted"/>
<dbReference type="InterPro" id="IPR008266">
    <property type="entry name" value="Tyr_kinase_AS"/>
</dbReference>
<dbReference type="PROSITE" id="PS50011">
    <property type="entry name" value="PROTEIN_KINASE_DOM"/>
    <property type="match status" value="1"/>
</dbReference>
<dbReference type="Pfam" id="PF00069">
    <property type="entry name" value="Pkinase"/>
    <property type="match status" value="1"/>
</dbReference>
<dbReference type="EMBL" id="BAABBO010000010">
    <property type="protein sequence ID" value="GAA3965199.1"/>
    <property type="molecule type" value="Genomic_DNA"/>
</dbReference>
<feature type="domain" description="Protein kinase" evidence="1">
    <location>
        <begin position="282"/>
        <end position="545"/>
    </location>
</feature>
<dbReference type="SMART" id="SM00331">
    <property type="entry name" value="PP2C_SIG"/>
    <property type="match status" value="1"/>
</dbReference>
<comment type="caution">
    <text evidence="3">The sequence shown here is derived from an EMBL/GenBank/DDBJ whole genome shotgun (WGS) entry which is preliminary data.</text>
</comment>
<dbReference type="CDD" id="cd14014">
    <property type="entry name" value="STKc_PknB_like"/>
    <property type="match status" value="1"/>
</dbReference>
<evidence type="ECO:0000313" key="3">
    <source>
        <dbReference type="EMBL" id="GAA3965199.1"/>
    </source>
</evidence>
<dbReference type="SUPFAM" id="SSF56112">
    <property type="entry name" value="Protein kinase-like (PK-like)"/>
    <property type="match status" value="1"/>
</dbReference>
<dbReference type="InterPro" id="IPR036457">
    <property type="entry name" value="PPM-type-like_dom_sf"/>
</dbReference>
<keyword evidence="3" id="KW-0808">Transferase</keyword>
<dbReference type="Gene3D" id="1.10.510.10">
    <property type="entry name" value="Transferase(Phosphotransferase) domain 1"/>
    <property type="match status" value="1"/>
</dbReference>
<dbReference type="Proteomes" id="UP001501337">
    <property type="component" value="Unassembled WGS sequence"/>
</dbReference>
<evidence type="ECO:0000259" key="2">
    <source>
        <dbReference type="PROSITE" id="PS51746"/>
    </source>
</evidence>
<dbReference type="Gene3D" id="3.60.40.10">
    <property type="entry name" value="PPM-type phosphatase domain"/>
    <property type="match status" value="1"/>
</dbReference>
<reference evidence="4" key="1">
    <citation type="journal article" date="2019" name="Int. J. Syst. Evol. Microbiol.">
        <title>The Global Catalogue of Microorganisms (GCM) 10K type strain sequencing project: providing services to taxonomists for standard genome sequencing and annotation.</title>
        <authorList>
            <consortium name="The Broad Institute Genomics Platform"/>
            <consortium name="The Broad Institute Genome Sequencing Center for Infectious Disease"/>
            <person name="Wu L."/>
            <person name="Ma J."/>
        </authorList>
    </citation>
    <scope>NUCLEOTIDE SEQUENCE [LARGE SCALE GENOMIC DNA]</scope>
    <source>
        <strain evidence="4">JCM 17555</strain>
    </source>
</reference>
<sequence length="581" mass="65316">MRMKKHLSVSVGHCSSAGRKPVNQDFHGLLIPKEPLLSTKGIAVAIADGISSSDVSQIASETAIKGFLSDYYCTSDSWSVKTSAQRVLKATNSWLYSQTRNGPYRYNMDKGYICTFSAIIFKSNTAHLFHSGDSRIYRLVGSRLEQLTTDHRRIISEETSYLTRGLGIHDDLEIDYRSHAIETGDIYILATDGIFEYLNERTIAEAIVQNESTESGVADVRLAEVAERLVQAAYDAGSDDNLTLQIVRVDQLPDRDLNEVHQQANLLPAPPPLSARMLFDGYEILREIYISSRSHVFLAEDTETGETVVIKTPSAEMRSNEAYLENFFMEEWIAKRINNAHVLKAIEPQRKRHYLYTVTEYLDGKTLAQWMIDNPAPSIDEVRDIVDQIAKGLQAFHRQEMVHQDLRPHNVMIDAAGTVKIIDFGATKVAGISEIVSKNEALVGTAQYTAPEYFLGYAGTSRSDVFSLGVMTYQMLSGELPYGVSVSRTSTAREQQGLRYRSLTTMDNAIPGWLDFAISKAVHIDPMKRYSEAAEFIYELRHPNPRYLSQTRAPLIERNPTLFWQGVSFILLCVVVWQGTL</sequence>
<keyword evidence="3" id="KW-0418">Kinase</keyword>
<dbReference type="SMART" id="SM00332">
    <property type="entry name" value="PP2Cc"/>
    <property type="match status" value="1"/>
</dbReference>
<dbReference type="Pfam" id="PF13672">
    <property type="entry name" value="PP2C_2"/>
    <property type="match status" value="1"/>
</dbReference>
<dbReference type="SUPFAM" id="SSF81606">
    <property type="entry name" value="PP2C-like"/>
    <property type="match status" value="1"/>
</dbReference>